<name>A0A930E1U7_9FIRM</name>
<evidence type="ECO:0000256" key="2">
    <source>
        <dbReference type="ARBA" id="ARBA00022723"/>
    </source>
</evidence>
<proteinExistence type="predicted"/>
<dbReference type="Proteomes" id="UP000758611">
    <property type="component" value="Unassembled WGS sequence"/>
</dbReference>
<protein>
    <submittedName>
        <fullName evidence="7">Ribonuclease E/G</fullName>
    </submittedName>
</protein>
<keyword evidence="2" id="KW-0479">Metal-binding</keyword>
<dbReference type="PANTHER" id="PTHR30001">
    <property type="entry name" value="RIBONUCLEASE"/>
    <property type="match status" value="1"/>
</dbReference>
<keyword evidence="4" id="KW-0460">Magnesium</keyword>
<evidence type="ECO:0000313" key="7">
    <source>
        <dbReference type="EMBL" id="MBF1307615.1"/>
    </source>
</evidence>
<dbReference type="GO" id="GO:0016787">
    <property type="term" value="F:hydrolase activity"/>
    <property type="evidence" value="ECO:0007669"/>
    <property type="project" value="UniProtKB-KW"/>
</dbReference>
<dbReference type="AlphaFoldDB" id="A0A930E1U7"/>
<evidence type="ECO:0000256" key="4">
    <source>
        <dbReference type="ARBA" id="ARBA00022842"/>
    </source>
</evidence>
<feature type="domain" description="RNA-binding protein AU-1/Ribonuclease E/G" evidence="6">
    <location>
        <begin position="8"/>
        <end position="251"/>
    </location>
</feature>
<dbReference type="GO" id="GO:0003723">
    <property type="term" value="F:RNA binding"/>
    <property type="evidence" value="ECO:0007669"/>
    <property type="project" value="UniProtKB-KW"/>
</dbReference>
<accession>A0A930E1U7</accession>
<organism evidence="7 8">
    <name type="scientific">Parvimonas micra</name>
    <dbReference type="NCBI Taxonomy" id="33033"/>
    <lineage>
        <taxon>Bacteria</taxon>
        <taxon>Bacillati</taxon>
        <taxon>Bacillota</taxon>
        <taxon>Tissierellia</taxon>
        <taxon>Tissierellales</taxon>
        <taxon>Peptoniphilaceae</taxon>
        <taxon>Parvimonas</taxon>
    </lineage>
</organism>
<keyword evidence="3" id="KW-0378">Hydrolase</keyword>
<comment type="cofactor">
    <cofactor evidence="1">
        <name>Mg(2+)</name>
        <dbReference type="ChEBI" id="CHEBI:18420"/>
    </cofactor>
</comment>
<dbReference type="InterPro" id="IPR004659">
    <property type="entry name" value="RNase_E/G"/>
</dbReference>
<dbReference type="InterPro" id="IPR019307">
    <property type="entry name" value="RNA-bd_AU-1/RNase_E/G"/>
</dbReference>
<dbReference type="EMBL" id="JABZRE010000041">
    <property type="protein sequence ID" value="MBF1307615.1"/>
    <property type="molecule type" value="Genomic_DNA"/>
</dbReference>
<evidence type="ECO:0000256" key="3">
    <source>
        <dbReference type="ARBA" id="ARBA00022801"/>
    </source>
</evidence>
<evidence type="ECO:0000256" key="5">
    <source>
        <dbReference type="ARBA" id="ARBA00022884"/>
    </source>
</evidence>
<dbReference type="PANTHER" id="PTHR30001:SF0">
    <property type="entry name" value="RIBONUCLEASE G"/>
    <property type="match status" value="1"/>
</dbReference>
<comment type="caution">
    <text evidence="7">The sequence shown here is derived from an EMBL/GenBank/DDBJ whole genome shotgun (WGS) entry which is preliminary data.</text>
</comment>
<dbReference type="Pfam" id="PF10150">
    <property type="entry name" value="RNase_E_G"/>
    <property type="match status" value="1"/>
</dbReference>
<evidence type="ECO:0000313" key="8">
    <source>
        <dbReference type="Proteomes" id="UP000758611"/>
    </source>
</evidence>
<dbReference type="GO" id="GO:0046872">
    <property type="term" value="F:metal ion binding"/>
    <property type="evidence" value="ECO:0007669"/>
    <property type="project" value="UniProtKB-KW"/>
</dbReference>
<dbReference type="GO" id="GO:0006364">
    <property type="term" value="P:rRNA processing"/>
    <property type="evidence" value="ECO:0007669"/>
    <property type="project" value="TreeGrafter"/>
</dbReference>
<gene>
    <name evidence="7" type="ORF">HXM94_07560</name>
</gene>
<keyword evidence="5" id="KW-0694">RNA-binding</keyword>
<reference evidence="7" key="1">
    <citation type="submission" date="2020-04" db="EMBL/GenBank/DDBJ databases">
        <title>Deep metagenomics examines the oral microbiome during advanced dental caries in children, revealing novel taxa and co-occurrences with host molecules.</title>
        <authorList>
            <person name="Baker J.L."/>
            <person name="Morton J.T."/>
            <person name="Dinis M."/>
            <person name="Alvarez R."/>
            <person name="Tran N.C."/>
            <person name="Knight R."/>
            <person name="Edlund A."/>
        </authorList>
    </citation>
    <scope>NUCLEOTIDE SEQUENCE</scope>
    <source>
        <strain evidence="7">JCVI_23_bin.11</strain>
    </source>
</reference>
<evidence type="ECO:0000256" key="1">
    <source>
        <dbReference type="ARBA" id="ARBA00001946"/>
    </source>
</evidence>
<dbReference type="GO" id="GO:0005737">
    <property type="term" value="C:cytoplasm"/>
    <property type="evidence" value="ECO:0007669"/>
    <property type="project" value="TreeGrafter"/>
</dbReference>
<sequence>MFSVISYKNREDILISKKLKEHNFNLEKIKNIKSNFSVKLRTKSFDCDEDTLLNDIRKNVKKMQEIVDCLNNLPVPKLIYKKENFLEDFLFENEKYSCVLNDKELYKSFKNNKFLKNELIYDEEYSPKYDYNIGIYLEGLNKKIVEVEDINIVIEQTEALTVIDVNSKKKTNETNKSKNALSVNLIAIEEIIRQISFRDISGIIIVDFINMKTKEKEILEEKIKEIQIFDNKIWNFHGFTKLGLYEITRQRGK</sequence>
<dbReference type="GO" id="GO:0004540">
    <property type="term" value="F:RNA nuclease activity"/>
    <property type="evidence" value="ECO:0007669"/>
    <property type="project" value="InterPro"/>
</dbReference>
<evidence type="ECO:0000259" key="6">
    <source>
        <dbReference type="Pfam" id="PF10150"/>
    </source>
</evidence>